<comment type="caution">
    <text evidence="3">The sequence shown here is derived from an EMBL/GenBank/DDBJ whole genome shotgun (WGS) entry which is preliminary data.</text>
</comment>
<feature type="region of interest" description="Disordered" evidence="1">
    <location>
        <begin position="200"/>
        <end position="237"/>
    </location>
</feature>
<dbReference type="InterPro" id="IPR046331">
    <property type="entry name" value="GPAM1-like"/>
</dbReference>
<feature type="compositionally biased region" description="Low complexity" evidence="1">
    <location>
        <begin position="125"/>
        <end position="136"/>
    </location>
</feature>
<sequence>MEPSGKRKFESATDSANTPDKRHRVIGPSLPPPSFTSEAPAQQSDSDEDSSDDDFGPSLPPPEGTVLESTAQVSVHNATPGSSAETEPAANNQSRRDEWMLLPPDDSSWASRVDPTKLRNRKFQSGRPGSSRPTGGVDASWTETPEQKMRRLQDEVMGVSTAPAAAGKQDDGTSRKNQAMQERIEKYNVRWLDLIEARRKETAAEEASWKDKKKEEEEDDPSKRAFDKEKDMALGSRITASQRREIINKASDFGSRFSKGKYL</sequence>
<evidence type="ECO:0000259" key="2">
    <source>
        <dbReference type="Pfam" id="PF12572"/>
    </source>
</evidence>
<dbReference type="PANTHER" id="PTHR46370:SF1">
    <property type="entry name" value="GPALPP MOTIFS-CONTAINING PROTEIN 1"/>
    <property type="match status" value="1"/>
</dbReference>
<dbReference type="AlphaFoldDB" id="A0A5M9N757"/>
<accession>A0A5M9N757</accession>
<organism evidence="3 4">
    <name type="scientific">Aspergillus tanneri</name>
    <dbReference type="NCBI Taxonomy" id="1220188"/>
    <lineage>
        <taxon>Eukaryota</taxon>
        <taxon>Fungi</taxon>
        <taxon>Dikarya</taxon>
        <taxon>Ascomycota</taxon>
        <taxon>Pezizomycotina</taxon>
        <taxon>Eurotiomycetes</taxon>
        <taxon>Eurotiomycetidae</taxon>
        <taxon>Eurotiales</taxon>
        <taxon>Aspergillaceae</taxon>
        <taxon>Aspergillus</taxon>
        <taxon>Aspergillus subgen. Circumdati</taxon>
    </lineage>
</organism>
<dbReference type="OrthoDB" id="73491at2759"/>
<feature type="compositionally biased region" description="Polar residues" evidence="1">
    <location>
        <begin position="67"/>
        <end position="93"/>
    </location>
</feature>
<feature type="compositionally biased region" description="Basic and acidic residues" evidence="1">
    <location>
        <begin position="200"/>
        <end position="232"/>
    </location>
</feature>
<dbReference type="VEuPathDB" id="FungiDB:EYZ11_003376"/>
<feature type="compositionally biased region" description="Basic and acidic residues" evidence="1">
    <location>
        <begin position="1"/>
        <end position="11"/>
    </location>
</feature>
<proteinExistence type="predicted"/>
<dbReference type="RefSeq" id="XP_033429788.1">
    <property type="nucleotide sequence ID" value="XM_033567793.1"/>
</dbReference>
<dbReference type="Proteomes" id="UP000324241">
    <property type="component" value="Unassembled WGS sequence"/>
</dbReference>
<name>A0A5M9N757_9EURO</name>
<feature type="region of interest" description="Disordered" evidence="1">
    <location>
        <begin position="1"/>
        <end position="181"/>
    </location>
</feature>
<evidence type="ECO:0000256" key="1">
    <source>
        <dbReference type="SAM" id="MobiDB-lite"/>
    </source>
</evidence>
<gene>
    <name evidence="3" type="ORF">ATNIH1004_003113</name>
</gene>
<reference evidence="3 4" key="1">
    <citation type="submission" date="2019-08" db="EMBL/GenBank/DDBJ databases">
        <title>The genome sequence of a newly discovered highly antifungal drug resistant Aspergillus species, Aspergillus tanneri NIH 1004.</title>
        <authorList>
            <person name="Mounaud S."/>
            <person name="Singh I."/>
            <person name="Joardar V."/>
            <person name="Pakala S."/>
            <person name="Pakala S."/>
            <person name="Venepally P."/>
            <person name="Chung J.K."/>
            <person name="Losada L."/>
            <person name="Nierman W.C."/>
        </authorList>
    </citation>
    <scope>NUCLEOTIDE SEQUENCE [LARGE SCALE GENOMIC DNA]</scope>
    <source>
        <strain evidence="3 4">NIH1004</strain>
    </source>
</reference>
<dbReference type="EMBL" id="QUQM01000001">
    <property type="protein sequence ID" value="KAA8650427.1"/>
    <property type="molecule type" value="Genomic_DNA"/>
</dbReference>
<feature type="compositionally biased region" description="Basic and acidic residues" evidence="1">
    <location>
        <begin position="145"/>
        <end position="154"/>
    </location>
</feature>
<evidence type="ECO:0000313" key="4">
    <source>
        <dbReference type="Proteomes" id="UP000324241"/>
    </source>
</evidence>
<dbReference type="GeneID" id="54325815"/>
<feature type="compositionally biased region" description="Acidic residues" evidence="1">
    <location>
        <begin position="45"/>
        <end position="55"/>
    </location>
</feature>
<dbReference type="PANTHER" id="PTHR46370">
    <property type="entry name" value="GPALPP MOTIFS-CONTAINING PROTEIN 1"/>
    <property type="match status" value="1"/>
</dbReference>
<evidence type="ECO:0000313" key="3">
    <source>
        <dbReference type="EMBL" id="KAA8650427.1"/>
    </source>
</evidence>
<protein>
    <recommendedName>
        <fullName evidence="2">DUF3752 domain-containing protein</fullName>
    </recommendedName>
</protein>
<dbReference type="Pfam" id="PF12572">
    <property type="entry name" value="DUF3752"/>
    <property type="match status" value="1"/>
</dbReference>
<feature type="domain" description="DUF3752" evidence="2">
    <location>
        <begin position="103"/>
        <end position="258"/>
    </location>
</feature>
<dbReference type="InterPro" id="IPR022226">
    <property type="entry name" value="DUF3752"/>
</dbReference>